<dbReference type="Proteomes" id="UP001244341">
    <property type="component" value="Chromosome 12b"/>
</dbReference>
<evidence type="ECO:0000259" key="1">
    <source>
        <dbReference type="PROSITE" id="PS51384"/>
    </source>
</evidence>
<reference evidence="2 3" key="1">
    <citation type="submission" date="2023-05" db="EMBL/GenBank/DDBJ databases">
        <title>A 100% complete, gapless, phased diploid assembly of the Scenedesmus obliquus UTEX 3031 genome.</title>
        <authorList>
            <person name="Biondi T.C."/>
            <person name="Hanschen E.R."/>
            <person name="Kwon T."/>
            <person name="Eng W."/>
            <person name="Kruse C.P.S."/>
            <person name="Koehler S.I."/>
            <person name="Kunde Y."/>
            <person name="Gleasner C.D."/>
            <person name="You Mak K.T."/>
            <person name="Polle J."/>
            <person name="Hovde B.T."/>
            <person name="Starkenburg S.R."/>
        </authorList>
    </citation>
    <scope>NUCLEOTIDE SEQUENCE [LARGE SCALE GENOMIC DNA]</scope>
    <source>
        <strain evidence="2 3">DOE0152z</strain>
    </source>
</reference>
<proteinExistence type="predicted"/>
<sequence length="382" mass="40940">MLRSSQLQHGHASKHLAYPHAVGRQACAGLRHVPARPEVAVRSSVDPDELHEAKLGPNVVAGIREVKEKLTWSPATVIRNEAINLDGTHRLLHLSVSDEVDMLYGRKIQAVPDTARWIESFTVPGQFVGVRPTTQDETNGLADNQHLYTIACSPYESRRDSAYIGGSIIEVVIDKRNGGDQSTLADMAPGSTVEVSQVVGRGFASLFNSYSGLPSSLEEQRNILAIAVGLRGIAAMRAVLNWAPVQAHATSHRVSCVYVTKSPSSAAFLAEWDQWREAGINFHPLYTESMLKSSSEDGEAPAANGSSSSSGSDAVVTAADIMGLLDQGLFLHEHGIESVLGGRASDATVLLAGLGGDIASAVAKELTFKGVAWERLLFCDYF</sequence>
<evidence type="ECO:0000313" key="3">
    <source>
        <dbReference type="Proteomes" id="UP001244341"/>
    </source>
</evidence>
<accession>A0ABY8UL21</accession>
<organism evidence="2 3">
    <name type="scientific">Tetradesmus obliquus</name>
    <name type="common">Green alga</name>
    <name type="synonym">Acutodesmus obliquus</name>
    <dbReference type="NCBI Taxonomy" id="3088"/>
    <lineage>
        <taxon>Eukaryota</taxon>
        <taxon>Viridiplantae</taxon>
        <taxon>Chlorophyta</taxon>
        <taxon>core chlorophytes</taxon>
        <taxon>Chlorophyceae</taxon>
        <taxon>CS clade</taxon>
        <taxon>Sphaeropleales</taxon>
        <taxon>Scenedesmaceae</taxon>
        <taxon>Tetradesmus</taxon>
    </lineage>
</organism>
<keyword evidence="3" id="KW-1185">Reference proteome</keyword>
<dbReference type="Gene3D" id="3.40.50.80">
    <property type="entry name" value="Nucleotide-binding domain of ferredoxin-NADP reductase (FNR) module"/>
    <property type="match status" value="1"/>
</dbReference>
<feature type="domain" description="FAD-binding FR-type" evidence="1">
    <location>
        <begin position="70"/>
        <end position="205"/>
    </location>
</feature>
<gene>
    <name evidence="2" type="ORF">OEZ85_005282</name>
</gene>
<dbReference type="InterPro" id="IPR017927">
    <property type="entry name" value="FAD-bd_FR_type"/>
</dbReference>
<evidence type="ECO:0000313" key="2">
    <source>
        <dbReference type="EMBL" id="WIA20941.1"/>
    </source>
</evidence>
<dbReference type="SUPFAM" id="SSF52343">
    <property type="entry name" value="Ferredoxin reductase-like, C-terminal NADP-linked domain"/>
    <property type="match status" value="1"/>
</dbReference>
<name>A0ABY8UL21_TETOB</name>
<dbReference type="EMBL" id="CP126219">
    <property type="protein sequence ID" value="WIA20941.1"/>
    <property type="molecule type" value="Genomic_DNA"/>
</dbReference>
<dbReference type="PROSITE" id="PS51384">
    <property type="entry name" value="FAD_FR"/>
    <property type="match status" value="1"/>
</dbReference>
<dbReference type="InterPro" id="IPR039261">
    <property type="entry name" value="FNR_nucleotide-bd"/>
</dbReference>
<dbReference type="PANTHER" id="PTHR47215:SF1">
    <property type="entry name" value="F9L1.8 PROTEIN"/>
    <property type="match status" value="1"/>
</dbReference>
<dbReference type="PANTHER" id="PTHR47215">
    <property type="match status" value="1"/>
</dbReference>
<protein>
    <recommendedName>
        <fullName evidence="1">FAD-binding FR-type domain-containing protein</fullName>
    </recommendedName>
</protein>